<dbReference type="RefSeq" id="WP_169199776.1">
    <property type="nucleotide sequence ID" value="NZ_WTVH02000010.1"/>
</dbReference>
<feature type="domain" description="Rhodanese" evidence="2">
    <location>
        <begin position="17"/>
        <end position="133"/>
    </location>
</feature>
<dbReference type="NCBIfam" id="NF008752">
    <property type="entry name" value="PRK11784.1-4"/>
    <property type="match status" value="1"/>
</dbReference>
<keyword evidence="1" id="KW-0711">Selenium</keyword>
<evidence type="ECO:0000256" key="1">
    <source>
        <dbReference type="ARBA" id="ARBA00023266"/>
    </source>
</evidence>
<dbReference type="Pfam" id="PF26341">
    <property type="entry name" value="AAA_SelU"/>
    <property type="match status" value="1"/>
</dbReference>
<dbReference type="NCBIfam" id="TIGR03167">
    <property type="entry name" value="tRNA_sel_U_synt"/>
    <property type="match status" value="1"/>
</dbReference>
<comment type="caution">
    <text evidence="3">The sequence shown here is derived from an EMBL/GenBank/DDBJ whole genome shotgun (WGS) entry which is preliminary data.</text>
</comment>
<reference evidence="3" key="1">
    <citation type="submission" date="2019-12" db="EMBL/GenBank/DDBJ databases">
        <title>Comparative genomics gives insights into the taxonomy of the Azoarcus-Aromatoleum group and reveals separate origins of nif in the plant-associated Azoarcus and non-plant-associated Aromatoleum sub-groups.</title>
        <authorList>
            <person name="Lafos M."/>
            <person name="Maluk M."/>
            <person name="Batista M."/>
            <person name="Junghare M."/>
            <person name="Carmona M."/>
            <person name="Faoro H."/>
            <person name="Cruz L.M."/>
            <person name="Battistoni F."/>
            <person name="De Souza E."/>
            <person name="Pedrosa F."/>
            <person name="Chen W.-M."/>
            <person name="Poole P.S."/>
            <person name="Dixon R.A."/>
            <person name="James E.K."/>
        </authorList>
    </citation>
    <scope>NUCLEOTIDE SEQUENCE</scope>
    <source>
        <strain evidence="3">U120</strain>
    </source>
</reference>
<dbReference type="PANTHER" id="PTHR30401">
    <property type="entry name" value="TRNA 2-SELENOURIDINE SYNTHASE"/>
    <property type="match status" value="1"/>
</dbReference>
<dbReference type="Gene3D" id="3.40.250.10">
    <property type="entry name" value="Rhodanese-like domain"/>
    <property type="match status" value="1"/>
</dbReference>
<evidence type="ECO:0000313" key="3">
    <source>
        <dbReference type="EMBL" id="NMF94554.1"/>
    </source>
</evidence>
<proteinExistence type="predicted"/>
<evidence type="ECO:0000259" key="2">
    <source>
        <dbReference type="PROSITE" id="PS50206"/>
    </source>
</evidence>
<dbReference type="Pfam" id="PF00581">
    <property type="entry name" value="Rhodanese"/>
    <property type="match status" value="1"/>
</dbReference>
<dbReference type="InterPro" id="IPR036873">
    <property type="entry name" value="Rhodanese-like_dom_sf"/>
</dbReference>
<sequence length="364" mass="40556">MKKGIATVAQLSAFDEIIDARSPAEFDEDRIPGAISCPVLDNAQRVVVGTIYKQQSAFEARRVGAAMVAENIAHHLKTRFHDKPKNWRPLVYCWRGGQRSGAFVTWLRLIGWDACQLEGGYKTWRRMVVAELEELPARFDLRVVCGATGSAKTRVLDALAKLGAQVLDLEHLAAHKGSVLGALPDRPQPTQKSFETELFRTLHALDSARPVFVEAESRKIGRIQVPEALIRHMRASPCVAIEASREARLEFLVRDYAYLGDDIADLQKKIDFLKGLQSNETLERWKTLAAAHDLPTLFAEFIELHYDPLYHRSQNRNFTRFPSAPIFTSDDLSPAGIEALARRILAAAAALPEALTRVADPATP</sequence>
<protein>
    <submittedName>
        <fullName evidence="3">tRNA 2-selenouridine(34) synthase MnmH</fullName>
    </submittedName>
</protein>
<dbReference type="SMART" id="SM00450">
    <property type="entry name" value="RHOD"/>
    <property type="match status" value="1"/>
</dbReference>
<dbReference type="InterPro" id="IPR017582">
    <property type="entry name" value="SelU"/>
</dbReference>
<accession>A0ABX1N5J2</accession>
<name>A0ABX1N5J2_9RHOO</name>
<dbReference type="PANTHER" id="PTHR30401:SF0">
    <property type="entry name" value="TRNA 2-SELENOURIDINE SYNTHASE"/>
    <property type="match status" value="1"/>
</dbReference>
<dbReference type="NCBIfam" id="NF008750">
    <property type="entry name" value="PRK11784.1-2"/>
    <property type="match status" value="1"/>
</dbReference>
<dbReference type="InterPro" id="IPR001763">
    <property type="entry name" value="Rhodanese-like_dom"/>
</dbReference>
<dbReference type="InterPro" id="IPR058840">
    <property type="entry name" value="AAA_SelU"/>
</dbReference>
<dbReference type="PROSITE" id="PS50206">
    <property type="entry name" value="RHODANESE_3"/>
    <property type="match status" value="1"/>
</dbReference>
<dbReference type="SUPFAM" id="SSF52821">
    <property type="entry name" value="Rhodanese/Cell cycle control phosphatase"/>
    <property type="match status" value="1"/>
</dbReference>
<dbReference type="Proteomes" id="UP000601990">
    <property type="component" value="Unassembled WGS sequence"/>
</dbReference>
<evidence type="ECO:0000313" key="4">
    <source>
        <dbReference type="Proteomes" id="UP000601990"/>
    </source>
</evidence>
<organism evidence="3 4">
    <name type="scientific">Aromatoleum buckelii</name>
    <dbReference type="NCBI Taxonomy" id="200254"/>
    <lineage>
        <taxon>Bacteria</taxon>
        <taxon>Pseudomonadati</taxon>
        <taxon>Pseudomonadota</taxon>
        <taxon>Betaproteobacteria</taxon>
        <taxon>Rhodocyclales</taxon>
        <taxon>Rhodocyclaceae</taxon>
        <taxon>Aromatoleum</taxon>
    </lineage>
</organism>
<dbReference type="EMBL" id="WTVH01000032">
    <property type="protein sequence ID" value="NMF94554.1"/>
    <property type="molecule type" value="Genomic_DNA"/>
</dbReference>
<keyword evidence="4" id="KW-1185">Reference proteome</keyword>
<gene>
    <name evidence="3" type="primary">mnmH</name>
    <name evidence="3" type="ORF">GO608_14590</name>
</gene>